<dbReference type="GO" id="GO:0005886">
    <property type="term" value="C:plasma membrane"/>
    <property type="evidence" value="ECO:0007669"/>
    <property type="project" value="UniProtKB-SubCell"/>
</dbReference>
<dbReference type="NCBIfam" id="NF008316">
    <property type="entry name" value="PRK11104.1"/>
    <property type="match status" value="1"/>
</dbReference>
<evidence type="ECO:0000259" key="8">
    <source>
        <dbReference type="Pfam" id="PF12724"/>
    </source>
</evidence>
<reference evidence="9 10" key="1">
    <citation type="journal article" date="2018" name="Genome Biol. Evol.">
        <title>Cladogenesis and Genomic Streamlining in Extracellular Endosymbionts of Tropical Stink Bugs.</title>
        <authorList>
            <person name="Otero-Bravo A."/>
            <person name="Goffredi S."/>
            <person name="Sabree Z.L."/>
        </authorList>
    </citation>
    <scope>NUCLEOTIDE SEQUENCE [LARGE SCALE GENOMIC DNA]</scope>
    <source>
        <strain evidence="9 10">SoEE</strain>
    </source>
</reference>
<dbReference type="GO" id="GO:0010181">
    <property type="term" value="F:FMN binding"/>
    <property type="evidence" value="ECO:0007669"/>
    <property type="project" value="UniProtKB-UniRule"/>
</dbReference>
<keyword evidence="4 7" id="KW-0560">Oxidoreductase</keyword>
<comment type="function">
    <text evidence="7">Catalyzes the 6-electron oxidation of protoporphyrinogen IX to form protoporphyrin IX; under anaerobic conditions uses menaquinone as an electron acceptor, under aerobic conditions uses ubiquinone as an electron acceptor.</text>
</comment>
<evidence type="ECO:0000256" key="4">
    <source>
        <dbReference type="ARBA" id="ARBA00023002"/>
    </source>
</evidence>
<dbReference type="GO" id="GO:0004729">
    <property type="term" value="F:oxygen-dependent protoporphyrinogen oxidase activity"/>
    <property type="evidence" value="ECO:0007669"/>
    <property type="project" value="InterPro"/>
</dbReference>
<comment type="catalytic activity">
    <reaction evidence="7">
        <text>protoporphyrinogen IX + 3 a ubiquinone = protoporphyrin IX + 3 a ubiquinol</text>
        <dbReference type="Rhea" id="RHEA:63936"/>
        <dbReference type="Rhea" id="RHEA-COMP:9565"/>
        <dbReference type="Rhea" id="RHEA-COMP:9566"/>
        <dbReference type="ChEBI" id="CHEBI:16389"/>
        <dbReference type="ChEBI" id="CHEBI:17976"/>
        <dbReference type="ChEBI" id="CHEBI:57306"/>
        <dbReference type="ChEBI" id="CHEBI:57307"/>
    </reaction>
</comment>
<dbReference type="Pfam" id="PF12724">
    <property type="entry name" value="Flavodoxin_5"/>
    <property type="match status" value="1"/>
</dbReference>
<accession>A0A2P5SZD2</accession>
<keyword evidence="2 7" id="KW-0288">FMN</keyword>
<dbReference type="AlphaFoldDB" id="A0A2P5SZD2"/>
<dbReference type="GO" id="GO:0070819">
    <property type="term" value="F:menaquinone-dependent protoporphyrinogen oxidase activity"/>
    <property type="evidence" value="ECO:0007669"/>
    <property type="project" value="UniProtKB-UniRule"/>
</dbReference>
<evidence type="ECO:0000256" key="7">
    <source>
        <dbReference type="HAMAP-Rule" id="MF_00853"/>
    </source>
</evidence>
<comment type="cofactor">
    <cofactor evidence="7">
        <name>FMN</name>
        <dbReference type="ChEBI" id="CHEBI:58210"/>
    </cofactor>
    <text evidence="7">Binds 1 FMN non-covalently per subunit.</text>
</comment>
<dbReference type="RefSeq" id="WP_136131299.1">
    <property type="nucleotide sequence ID" value="NZ_PDKT01000006.1"/>
</dbReference>
<dbReference type="OrthoDB" id="9795729at2"/>
<dbReference type="EC" id="1.3.5.3" evidence="7"/>
<comment type="subcellular location">
    <subcellularLocation>
        <location evidence="7">Cell membrane</location>
        <topology evidence="7">Peripheral membrane protein</topology>
    </subcellularLocation>
</comment>
<dbReference type="HAMAP" id="MF_00853">
    <property type="entry name" value="HemG"/>
    <property type="match status" value="1"/>
</dbReference>
<evidence type="ECO:0000256" key="6">
    <source>
        <dbReference type="ARBA" id="ARBA00023244"/>
    </source>
</evidence>
<evidence type="ECO:0000256" key="2">
    <source>
        <dbReference type="ARBA" id="ARBA00022643"/>
    </source>
</evidence>
<dbReference type="EMBL" id="PDKT01000006">
    <property type="protein sequence ID" value="PPI87676.1"/>
    <property type="molecule type" value="Genomic_DNA"/>
</dbReference>
<comment type="catalytic activity">
    <reaction evidence="7">
        <text>protoporphyrinogen IX + 3 a menaquinone = protoporphyrin IX + 3 a menaquinol</text>
        <dbReference type="Rhea" id="RHEA:27409"/>
        <dbReference type="Rhea" id="RHEA-COMP:9537"/>
        <dbReference type="Rhea" id="RHEA-COMP:9539"/>
        <dbReference type="ChEBI" id="CHEBI:16374"/>
        <dbReference type="ChEBI" id="CHEBI:18151"/>
        <dbReference type="ChEBI" id="CHEBI:57306"/>
        <dbReference type="ChEBI" id="CHEBI:57307"/>
        <dbReference type="EC" id="1.3.5.3"/>
    </reaction>
</comment>
<dbReference type="PANTHER" id="PTHR38030:SF2">
    <property type="entry name" value="PROTOPORPHYRINOGEN IX DEHYDROGENASE [QUINONE]"/>
    <property type="match status" value="1"/>
</dbReference>
<dbReference type="InterPro" id="IPR052200">
    <property type="entry name" value="Protoporphyrinogen_IX_DH"/>
</dbReference>
<evidence type="ECO:0000256" key="5">
    <source>
        <dbReference type="ARBA" id="ARBA00023136"/>
    </source>
</evidence>
<feature type="domain" description="Flavodoxin" evidence="8">
    <location>
        <begin position="4"/>
        <end position="153"/>
    </location>
</feature>
<dbReference type="InterPro" id="IPR044264">
    <property type="entry name" value="HemG"/>
</dbReference>
<dbReference type="SUPFAM" id="SSF52218">
    <property type="entry name" value="Flavoproteins"/>
    <property type="match status" value="1"/>
</dbReference>
<dbReference type="UniPathway" id="UPA00251">
    <property type="reaction ID" value="UER00324"/>
</dbReference>
<comment type="pathway">
    <text evidence="7">Porphyrin-containing compound metabolism; protoporphyrin-IX biosynthesis; protoporphyrin-IX from protoporphyrinogen-IX: step 1/1.</text>
</comment>
<keyword evidence="7" id="KW-1003">Cell membrane</keyword>
<dbReference type="Proteomes" id="UP000296153">
    <property type="component" value="Unassembled WGS sequence"/>
</dbReference>
<comment type="caution">
    <text evidence="9">The sequence shown here is derived from an EMBL/GenBank/DDBJ whole genome shotgun (WGS) entry which is preliminary data.</text>
</comment>
<keyword evidence="6 7" id="KW-0627">Porphyrin biosynthesis</keyword>
<dbReference type="GO" id="GO:0006782">
    <property type="term" value="P:protoporphyrinogen IX biosynthetic process"/>
    <property type="evidence" value="ECO:0007669"/>
    <property type="project" value="UniProtKB-UniRule"/>
</dbReference>
<evidence type="ECO:0000256" key="1">
    <source>
        <dbReference type="ARBA" id="ARBA00022630"/>
    </source>
</evidence>
<gene>
    <name evidence="7" type="primary">hemG</name>
    <name evidence="9" type="ORF">CRV12_03615</name>
</gene>
<dbReference type="Gene3D" id="3.40.50.360">
    <property type="match status" value="1"/>
</dbReference>
<name>A0A2P5SZD2_9GAMM</name>
<dbReference type="InterPro" id="IPR026816">
    <property type="entry name" value="Flavodoxin_dom"/>
</dbReference>
<comment type="catalytic activity">
    <reaction evidence="7">
        <text>protoporphyrinogen IX + 3 a quinone = protoporphyrin IX + 3 a quinol</text>
        <dbReference type="Rhea" id="RHEA:65032"/>
        <dbReference type="ChEBI" id="CHEBI:24646"/>
        <dbReference type="ChEBI" id="CHEBI:57306"/>
        <dbReference type="ChEBI" id="CHEBI:57307"/>
        <dbReference type="ChEBI" id="CHEBI:132124"/>
        <dbReference type="EC" id="1.3.5.3"/>
    </reaction>
</comment>
<protein>
    <recommendedName>
        <fullName evidence="7">Protoporphyrinogen IX dehydrogenase [quinone]</fullName>
        <ecNumber evidence="7">1.3.5.3</ecNumber>
    </recommendedName>
    <alternativeName>
        <fullName evidence="7">Protoporphyrinogen IX dehydrogenase [menaquinone]</fullName>
    </alternativeName>
    <alternativeName>
        <fullName evidence="7">Protoporphyrinogen IX dehydrogenase [ubiquinone]</fullName>
    </alternativeName>
    <alternativeName>
        <fullName evidence="7">Protoporphyrinogen oxidase</fullName>
        <shortName evidence="7">PPO</shortName>
    </alternativeName>
</protein>
<dbReference type="InterPro" id="IPR029039">
    <property type="entry name" value="Flavoprotein-like_sf"/>
</dbReference>
<evidence type="ECO:0000256" key="3">
    <source>
        <dbReference type="ARBA" id="ARBA00022741"/>
    </source>
</evidence>
<dbReference type="PANTHER" id="PTHR38030">
    <property type="entry name" value="PROTOPORPHYRINOGEN IX DEHYDROGENASE [MENAQUINONE]"/>
    <property type="match status" value="1"/>
</dbReference>
<keyword evidence="5" id="KW-0472">Membrane</keyword>
<proteinExistence type="inferred from homology"/>
<keyword evidence="3 7" id="KW-0547">Nucleotide-binding</keyword>
<evidence type="ECO:0000313" key="9">
    <source>
        <dbReference type="EMBL" id="PPI87676.1"/>
    </source>
</evidence>
<evidence type="ECO:0000313" key="10">
    <source>
        <dbReference type="Proteomes" id="UP000296153"/>
    </source>
</evidence>
<dbReference type="GO" id="GO:0009055">
    <property type="term" value="F:electron transfer activity"/>
    <property type="evidence" value="ECO:0007669"/>
    <property type="project" value="InterPro"/>
</dbReference>
<dbReference type="PROSITE" id="PS00201">
    <property type="entry name" value="FLAVODOXIN"/>
    <property type="match status" value="1"/>
</dbReference>
<organism evidence="9 10">
    <name type="scientific">Candidatus Pantoea edessiphila</name>
    <dbReference type="NCBI Taxonomy" id="2044610"/>
    <lineage>
        <taxon>Bacteria</taxon>
        <taxon>Pseudomonadati</taxon>
        <taxon>Pseudomonadota</taxon>
        <taxon>Gammaproteobacteria</taxon>
        <taxon>Enterobacterales</taxon>
        <taxon>Erwiniaceae</taxon>
        <taxon>Pantoea</taxon>
    </lineage>
</organism>
<sequence length="176" mass="20592">MKALIIFCSRYGQTKKIATYIADNISYYQLCDVINITDAMNINFNWKQYDRILIGASIHYGHFNPILNKFIQLNLFAIKKLISGFFSVNLTARKIEKNSPRTNIYTYKFLKGSPWKPNCCAVFAGALQYSNYNWFNKIVIQIIMLLTGGETNSNCNIEYTDWEEVRIFINYFKKLK</sequence>
<dbReference type="InterPro" id="IPR001226">
    <property type="entry name" value="Flavodoxin_CS"/>
</dbReference>
<keyword evidence="1 7" id="KW-0285">Flavoprotein</keyword>
<comment type="similarity">
    <text evidence="7">Belongs to the HemG family.</text>
</comment>